<dbReference type="EnsemblProtists" id="EOD31254">
    <property type="protein sequence ID" value="EOD31254"/>
    <property type="gene ID" value="EMIHUDRAFT_232202"/>
</dbReference>
<dbReference type="Proteomes" id="UP000013827">
    <property type="component" value="Unassembled WGS sequence"/>
</dbReference>
<dbReference type="SUPFAM" id="SSF51445">
    <property type="entry name" value="(Trans)glycosidases"/>
    <property type="match status" value="1"/>
</dbReference>
<evidence type="ECO:0000313" key="2">
    <source>
        <dbReference type="Proteomes" id="UP000013827"/>
    </source>
</evidence>
<evidence type="ECO:0008006" key="3">
    <source>
        <dbReference type="Google" id="ProtNLM"/>
    </source>
</evidence>
<accession>A0A0D3K669</accession>
<organism evidence="1 2">
    <name type="scientific">Emiliania huxleyi (strain CCMP1516)</name>
    <dbReference type="NCBI Taxonomy" id="280463"/>
    <lineage>
        <taxon>Eukaryota</taxon>
        <taxon>Haptista</taxon>
        <taxon>Haptophyta</taxon>
        <taxon>Prymnesiophyceae</taxon>
        <taxon>Isochrysidales</taxon>
        <taxon>Noelaerhabdaceae</taxon>
        <taxon>Emiliania</taxon>
    </lineage>
</organism>
<dbReference type="Gene3D" id="3.20.20.80">
    <property type="entry name" value="Glycosidases"/>
    <property type="match status" value="1"/>
</dbReference>
<dbReference type="KEGG" id="ehx:EMIHUDRAFT_232202"/>
<protein>
    <recommendedName>
        <fullName evidence="3">Glycoside-hydrolase family GH114 TIM-barrel domain-containing protein</fullName>
    </recommendedName>
</protein>
<evidence type="ECO:0000313" key="1">
    <source>
        <dbReference type="EnsemblProtists" id="EOD31254"/>
    </source>
</evidence>
<keyword evidence="2" id="KW-1185">Reference proteome</keyword>
<reference evidence="1" key="2">
    <citation type="submission" date="2024-10" db="UniProtKB">
        <authorList>
            <consortium name="EnsemblProtists"/>
        </authorList>
    </citation>
    <scope>IDENTIFICATION</scope>
</reference>
<dbReference type="HOGENOM" id="CLU_957908_0_0_1"/>
<proteinExistence type="predicted"/>
<dbReference type="PaxDb" id="2903-EOD31254"/>
<dbReference type="AlphaFoldDB" id="A0A0D3K669"/>
<sequence length="291" mass="31436">MATIVAAALCAKVGGDAQEQPVLWCDHVAVDEAACPPKWLQKAPEGLAPIVAVTAYHVSLDGSLGVCGDNSTVDGSAYRMCEWKGDESPEELLSRIAPTTTTFAAVYNDMSAVEDPYYNGGFGLYMLRSMISQREAFISKLVSAVVKRGAHGVTFDLELCCPDERGRSCGGLLPTTDDSMAYARFLSQLGDALHTAGKLLHVMARQSCWQDEAILVRSAKSVDRWLSMTAAAVPATQRRLRSHSHFPFPTPNGSRFILGDGSLASGSVGSDKHKYFRVLSRARRQILAHIA</sequence>
<dbReference type="RefSeq" id="XP_005783683.1">
    <property type="nucleotide sequence ID" value="XM_005783626.1"/>
</dbReference>
<reference evidence="2" key="1">
    <citation type="journal article" date="2013" name="Nature">
        <title>Pan genome of the phytoplankton Emiliania underpins its global distribution.</title>
        <authorList>
            <person name="Read B.A."/>
            <person name="Kegel J."/>
            <person name="Klute M.J."/>
            <person name="Kuo A."/>
            <person name="Lefebvre S.C."/>
            <person name="Maumus F."/>
            <person name="Mayer C."/>
            <person name="Miller J."/>
            <person name="Monier A."/>
            <person name="Salamov A."/>
            <person name="Young J."/>
            <person name="Aguilar M."/>
            <person name="Claverie J.M."/>
            <person name="Frickenhaus S."/>
            <person name="Gonzalez K."/>
            <person name="Herman E.K."/>
            <person name="Lin Y.C."/>
            <person name="Napier J."/>
            <person name="Ogata H."/>
            <person name="Sarno A.F."/>
            <person name="Shmutz J."/>
            <person name="Schroeder D."/>
            <person name="de Vargas C."/>
            <person name="Verret F."/>
            <person name="von Dassow P."/>
            <person name="Valentin K."/>
            <person name="Van de Peer Y."/>
            <person name="Wheeler G."/>
            <person name="Dacks J.B."/>
            <person name="Delwiche C.F."/>
            <person name="Dyhrman S.T."/>
            <person name="Glockner G."/>
            <person name="John U."/>
            <person name="Richards T."/>
            <person name="Worden A.Z."/>
            <person name="Zhang X."/>
            <person name="Grigoriev I.V."/>
            <person name="Allen A.E."/>
            <person name="Bidle K."/>
            <person name="Borodovsky M."/>
            <person name="Bowler C."/>
            <person name="Brownlee C."/>
            <person name="Cock J.M."/>
            <person name="Elias M."/>
            <person name="Gladyshev V.N."/>
            <person name="Groth M."/>
            <person name="Guda C."/>
            <person name="Hadaegh A."/>
            <person name="Iglesias-Rodriguez M.D."/>
            <person name="Jenkins J."/>
            <person name="Jones B.M."/>
            <person name="Lawson T."/>
            <person name="Leese F."/>
            <person name="Lindquist E."/>
            <person name="Lobanov A."/>
            <person name="Lomsadze A."/>
            <person name="Malik S.B."/>
            <person name="Marsh M.E."/>
            <person name="Mackinder L."/>
            <person name="Mock T."/>
            <person name="Mueller-Roeber B."/>
            <person name="Pagarete A."/>
            <person name="Parker M."/>
            <person name="Probert I."/>
            <person name="Quesneville H."/>
            <person name="Raines C."/>
            <person name="Rensing S.A."/>
            <person name="Riano-Pachon D.M."/>
            <person name="Richier S."/>
            <person name="Rokitta S."/>
            <person name="Shiraiwa Y."/>
            <person name="Soanes D.M."/>
            <person name="van der Giezen M."/>
            <person name="Wahlund T.M."/>
            <person name="Williams B."/>
            <person name="Wilson W."/>
            <person name="Wolfe G."/>
            <person name="Wurch L.L."/>
        </authorList>
    </citation>
    <scope>NUCLEOTIDE SEQUENCE</scope>
</reference>
<dbReference type="GeneID" id="17276527"/>
<dbReference type="InterPro" id="IPR017853">
    <property type="entry name" value="GH"/>
</dbReference>
<name>A0A0D3K669_EMIH1</name>